<dbReference type="SMART" id="SM00344">
    <property type="entry name" value="HTH_ASNC"/>
    <property type="match status" value="1"/>
</dbReference>
<evidence type="ECO:0000256" key="1">
    <source>
        <dbReference type="ARBA" id="ARBA00023015"/>
    </source>
</evidence>
<dbReference type="InterPro" id="IPR036390">
    <property type="entry name" value="WH_DNA-bd_sf"/>
</dbReference>
<dbReference type="GO" id="GO:0003700">
    <property type="term" value="F:DNA-binding transcription factor activity"/>
    <property type="evidence" value="ECO:0007669"/>
    <property type="project" value="InterPro"/>
</dbReference>
<dbReference type="Gene3D" id="1.10.10.10">
    <property type="entry name" value="Winged helix-like DNA-binding domain superfamily/Winged helix DNA-binding domain"/>
    <property type="match status" value="1"/>
</dbReference>
<keyword evidence="6" id="KW-1185">Reference proteome</keyword>
<organism evidence="5 6">
    <name type="scientific">Pyrococcus yayanosii (strain CH1 / JCM 16557)</name>
    <dbReference type="NCBI Taxonomy" id="529709"/>
    <lineage>
        <taxon>Archaea</taxon>
        <taxon>Methanobacteriati</taxon>
        <taxon>Methanobacteriota</taxon>
        <taxon>Thermococci</taxon>
        <taxon>Thermococcales</taxon>
        <taxon>Thermococcaceae</taxon>
        <taxon>Pyrococcus</taxon>
    </lineage>
</organism>
<dbReference type="GO" id="GO:0043200">
    <property type="term" value="P:response to amino acid"/>
    <property type="evidence" value="ECO:0007669"/>
    <property type="project" value="TreeGrafter"/>
</dbReference>
<dbReference type="InterPro" id="IPR036388">
    <property type="entry name" value="WH-like_DNA-bd_sf"/>
</dbReference>
<dbReference type="KEGG" id="pya:PYCH_08730"/>
<dbReference type="InterPro" id="IPR000485">
    <property type="entry name" value="AsnC-type_HTH_dom"/>
</dbReference>
<evidence type="ECO:0000313" key="5">
    <source>
        <dbReference type="EMBL" id="AEH24558.1"/>
    </source>
</evidence>
<dbReference type="Pfam" id="PF13412">
    <property type="entry name" value="HTH_24"/>
    <property type="match status" value="1"/>
</dbReference>
<gene>
    <name evidence="5" type="ordered locus">PYCH_08730</name>
</gene>
<dbReference type="PRINTS" id="PR00033">
    <property type="entry name" value="HTHASNC"/>
</dbReference>
<keyword evidence="3" id="KW-0804">Transcription</keyword>
<dbReference type="Proteomes" id="UP000008386">
    <property type="component" value="Chromosome"/>
</dbReference>
<dbReference type="PROSITE" id="PS00519">
    <property type="entry name" value="HTH_ASNC_1"/>
    <property type="match status" value="1"/>
</dbReference>
<accession>F8AJ37</accession>
<dbReference type="CDD" id="cd00090">
    <property type="entry name" value="HTH_ARSR"/>
    <property type="match status" value="1"/>
</dbReference>
<dbReference type="InterPro" id="IPR011991">
    <property type="entry name" value="ArsR-like_HTH"/>
</dbReference>
<feature type="domain" description="HTH asnC-type" evidence="4">
    <location>
        <begin position="23"/>
        <end position="96"/>
    </location>
</feature>
<dbReference type="InterPro" id="IPR019888">
    <property type="entry name" value="Tscrpt_reg_AsnC-like"/>
</dbReference>
<dbReference type="PRINTS" id="PR00035">
    <property type="entry name" value="HTHGNTR"/>
</dbReference>
<dbReference type="SUPFAM" id="SSF46785">
    <property type="entry name" value="Winged helix' DNA-binding domain"/>
    <property type="match status" value="1"/>
</dbReference>
<dbReference type="InterPro" id="IPR019885">
    <property type="entry name" value="Tscrpt_reg_HTH_AsnC-type_CS"/>
</dbReference>
<dbReference type="SMART" id="SM00746">
    <property type="entry name" value="TRASH"/>
    <property type="match status" value="1"/>
</dbReference>
<dbReference type="PROSITE" id="PS50956">
    <property type="entry name" value="HTH_ASNC_2"/>
    <property type="match status" value="1"/>
</dbReference>
<reference evidence="5 6" key="1">
    <citation type="journal article" date="2011" name="J. Bacteriol.">
        <title>Complete genome sequence of the obligate piezophilic hyperthermophilic archaeon Pyrococcus yayanosii CH1.</title>
        <authorList>
            <person name="Jun X."/>
            <person name="Lupeng L."/>
            <person name="Minjuan X."/>
            <person name="Oger P."/>
            <person name="Fengping W."/>
            <person name="Jebbar M."/>
            <person name="Xiang X."/>
        </authorList>
    </citation>
    <scope>NUCLEOTIDE SEQUENCE [LARGE SCALE GENOMIC DNA]</scope>
    <source>
        <strain evidence="6">CH1 / JCM 16557</strain>
    </source>
</reference>
<dbReference type="AlphaFoldDB" id="F8AJ37"/>
<keyword evidence="2" id="KW-0238">DNA-binding</keyword>
<evidence type="ECO:0000259" key="4">
    <source>
        <dbReference type="PROSITE" id="PS50956"/>
    </source>
</evidence>
<proteinExistence type="predicted"/>
<dbReference type="EMBL" id="CP002779">
    <property type="protein sequence ID" value="AEH24558.1"/>
    <property type="molecule type" value="Genomic_DNA"/>
</dbReference>
<protein>
    <submittedName>
        <fullName evidence="5">Transcriptional regulatory protein, asnC family</fullName>
    </submittedName>
</protein>
<keyword evidence="1" id="KW-0805">Transcription regulation</keyword>
<dbReference type="GO" id="GO:0043565">
    <property type="term" value="F:sequence-specific DNA binding"/>
    <property type="evidence" value="ECO:0007669"/>
    <property type="project" value="InterPro"/>
</dbReference>
<evidence type="ECO:0000256" key="2">
    <source>
        <dbReference type="ARBA" id="ARBA00023125"/>
    </source>
</evidence>
<dbReference type="InterPro" id="IPR000524">
    <property type="entry name" value="Tscrpt_reg_HTH_GntR"/>
</dbReference>
<dbReference type="GO" id="GO:0005829">
    <property type="term" value="C:cytosol"/>
    <property type="evidence" value="ECO:0007669"/>
    <property type="project" value="TreeGrafter"/>
</dbReference>
<evidence type="ECO:0000313" key="6">
    <source>
        <dbReference type="Proteomes" id="UP000008386"/>
    </source>
</evidence>
<dbReference type="PANTHER" id="PTHR30154">
    <property type="entry name" value="LEUCINE-RESPONSIVE REGULATORY PROTEIN"/>
    <property type="match status" value="1"/>
</dbReference>
<name>F8AJ37_PYRYC</name>
<dbReference type="InterPro" id="IPR011017">
    <property type="entry name" value="TRASH_dom"/>
</dbReference>
<dbReference type="InterPro" id="IPR013603">
    <property type="entry name" value="TRASH_TR_C_prok"/>
</dbReference>
<dbReference type="STRING" id="529709.PYCH_08730"/>
<dbReference type="Pfam" id="PF08394">
    <property type="entry name" value="Arc_trans_TRASH"/>
    <property type="match status" value="1"/>
</dbReference>
<dbReference type="HOGENOM" id="CLU_091233_4_0_2"/>
<evidence type="ECO:0000256" key="3">
    <source>
        <dbReference type="ARBA" id="ARBA00023163"/>
    </source>
</evidence>
<dbReference type="PANTHER" id="PTHR30154:SF34">
    <property type="entry name" value="TRANSCRIPTIONAL REGULATOR AZLB"/>
    <property type="match status" value="1"/>
</dbReference>
<dbReference type="eggNOG" id="arCOG01585">
    <property type="taxonomic scope" value="Archaea"/>
</dbReference>
<sequence length="226" mass="26691">METPTRKILYFESKLSTVEEMKLDELDLRLIYLLMDNARLSISEIAERLGVSRPTVKARLEKLEKEGVIQGYTVKLNPNLLRAHNVIAMIIKTDYPEKLQEFEEIIEINRFTSKKYLIKVAIENMEELRRVIEEAGFEVLEIMPILESIERKASPKVKVPFKCDYCGKEIVGEPIVYKYRNRIYFFCCPTCLREFKKARENLEKFKLSKKKQEINHTHNGKNYLHN</sequence>